<dbReference type="EMBL" id="CALNXK010000122">
    <property type="protein sequence ID" value="CAH3162254.1"/>
    <property type="molecule type" value="Genomic_DNA"/>
</dbReference>
<dbReference type="InterPro" id="IPR001368">
    <property type="entry name" value="TNFR/NGFR_Cys_rich_reg"/>
</dbReference>
<organism evidence="6 7">
    <name type="scientific">Porites lobata</name>
    <dbReference type="NCBI Taxonomy" id="104759"/>
    <lineage>
        <taxon>Eukaryota</taxon>
        <taxon>Metazoa</taxon>
        <taxon>Cnidaria</taxon>
        <taxon>Anthozoa</taxon>
        <taxon>Hexacorallia</taxon>
        <taxon>Scleractinia</taxon>
        <taxon>Fungiina</taxon>
        <taxon>Poritidae</taxon>
        <taxon>Porites</taxon>
    </lineage>
</organism>
<dbReference type="SMART" id="SM00208">
    <property type="entry name" value="TNFR"/>
    <property type="match status" value="1"/>
</dbReference>
<dbReference type="PROSITE" id="PS00652">
    <property type="entry name" value="TNFR_NGFR_1"/>
    <property type="match status" value="1"/>
</dbReference>
<evidence type="ECO:0000256" key="3">
    <source>
        <dbReference type="SAM" id="MobiDB-lite"/>
    </source>
</evidence>
<evidence type="ECO:0000259" key="4">
    <source>
        <dbReference type="PROSITE" id="PS50050"/>
    </source>
</evidence>
<dbReference type="Gene3D" id="2.10.50.10">
    <property type="entry name" value="Tumor Necrosis Factor Receptor, subunit A, domain 2"/>
    <property type="match status" value="2"/>
</dbReference>
<evidence type="ECO:0000313" key="6">
    <source>
        <dbReference type="EMBL" id="CAH3162254.1"/>
    </source>
</evidence>
<feature type="disulfide bond" evidence="1">
    <location>
        <begin position="25"/>
        <end position="40"/>
    </location>
</feature>
<comment type="similarity">
    <text evidence="2">Belongs to the unc-5 family.</text>
</comment>
<proteinExistence type="inferred from homology"/>
<evidence type="ECO:0000256" key="2">
    <source>
        <dbReference type="RuleBase" id="RU367033"/>
    </source>
</evidence>
<feature type="compositionally biased region" description="Polar residues" evidence="3">
    <location>
        <begin position="190"/>
        <end position="204"/>
    </location>
</feature>
<dbReference type="Pfam" id="PF00791">
    <property type="entry name" value="ZU5"/>
    <property type="match status" value="1"/>
</dbReference>
<dbReference type="Pfam" id="PF00020">
    <property type="entry name" value="TNFR_c6"/>
    <property type="match status" value="1"/>
</dbReference>
<dbReference type="Proteomes" id="UP001159405">
    <property type="component" value="Unassembled WGS sequence"/>
</dbReference>
<dbReference type="SMART" id="SM00218">
    <property type="entry name" value="ZU5"/>
    <property type="match status" value="1"/>
</dbReference>
<dbReference type="InterPro" id="IPR037936">
    <property type="entry name" value="UNC5A-D"/>
</dbReference>
<feature type="non-terminal residue" evidence="6">
    <location>
        <position position="1"/>
    </location>
</feature>
<protein>
    <recommendedName>
        <fullName evidence="2">Netrin receptor UNC5</fullName>
    </recommendedName>
</protein>
<keyword evidence="2" id="KW-0472">Membrane</keyword>
<dbReference type="PROSITE" id="PS51145">
    <property type="entry name" value="ZU5"/>
    <property type="match status" value="1"/>
</dbReference>
<dbReference type="PROSITE" id="PS50050">
    <property type="entry name" value="TNFR_NGFR_2"/>
    <property type="match status" value="1"/>
</dbReference>
<dbReference type="InterPro" id="IPR000906">
    <property type="entry name" value="ZU5_dom"/>
</dbReference>
<feature type="domain" description="TNFR-Cys" evidence="4">
    <location>
        <begin position="24"/>
        <end position="64"/>
    </location>
</feature>
<feature type="transmembrane region" description="Helical" evidence="2">
    <location>
        <begin position="299"/>
        <end position="319"/>
    </location>
</feature>
<dbReference type="Gene3D" id="2.60.220.30">
    <property type="match status" value="1"/>
</dbReference>
<keyword evidence="2" id="KW-0217">Developmental protein</keyword>
<feature type="domain" description="ZU5" evidence="5">
    <location>
        <begin position="425"/>
        <end position="577"/>
    </location>
</feature>
<keyword evidence="7" id="KW-1185">Reference proteome</keyword>
<comment type="subcellular location">
    <subcellularLocation>
        <location evidence="2">Cell membrane</location>
        <topology evidence="2">Single-pass type I membrane protein</topology>
    </subcellularLocation>
</comment>
<feature type="region of interest" description="Disordered" evidence="3">
    <location>
        <begin position="172"/>
        <end position="206"/>
    </location>
</feature>
<sequence>CPGQKCPAGHSSFCPQNATRRCIQCKEGTFSSHASRRKACRPCSRCGDDKYEIRPCTPTSNVVCRKCRQCPPGSEVEKSCEGKKDTVCKKCNTLDSGRKCKNRGLKRTPGTKFIQIKKPWFSGSGQPTHHVKPSPGIHALRSTSSNGRTPSIVSFTSRHVISITSFVKGSTKDVPSKETLIEPSPDVQATKYSPTTSPSTNSGESDLKYARVIHIRRDQPKLPMHTRRNAEHSGTRKASTFPAFQLSSMSFKDVDTGTVFSVPYIRVVPEVSTTLSPEHTKVKRPLPESQEVRGSNNRLPLYLAVGAVAILVIGIFLGFTRHKLGKGPLFSYKSEIRQRRPCCPGSSNCCHSDSLSSVAEAHTDQNDSRPSATVRVKDFSEGELSSEPTQLTHDLEVDGHRTVFDSFPVIRGLDDSSGPYPQYLTRAEATFDSSGGKLTAEDSNVTINVESGAVPNGVSQQFYFGVVYDDTLLLRDIPERPERSLISPVIKCGPDDMDLLKPVEIILPHCLYMDEVKKSWVSVYRCRQFSEKGPMNWERVPSEREKTCHSKAWFTVKKDTIHIKTKTFSFWSVFCCGGPKRKRATVFVSKPNPGRNLLHLRFYIYSDNEDSRKRMERKEREKFPDSKPSIEKPFKMYNDTNDITVWLRPEELAKKGWELDQTNATQTYLYDMAYKNGYRTYESCSYAVNPIRESLEDVTDFSCSLYFQQGDNPEHFIYVNPGISLTRPQVKDTKKLKVLPNFPTAVACSGNNSSASAAENLSDPPQLNNERELQFPESFQGVFIFIFNHTFKTKNSKNKIK</sequence>
<evidence type="ECO:0000313" key="7">
    <source>
        <dbReference type="Proteomes" id="UP001159405"/>
    </source>
</evidence>
<gene>
    <name evidence="6" type="ORF">PLOB_00005231</name>
</gene>
<feature type="disulfide bond" evidence="1">
    <location>
        <begin position="46"/>
        <end position="64"/>
    </location>
</feature>
<evidence type="ECO:0000256" key="1">
    <source>
        <dbReference type="PROSITE-ProRule" id="PRU00206"/>
    </source>
</evidence>
<reference evidence="6 7" key="1">
    <citation type="submission" date="2022-05" db="EMBL/GenBank/DDBJ databases">
        <authorList>
            <consortium name="Genoscope - CEA"/>
            <person name="William W."/>
        </authorList>
    </citation>
    <scope>NUCLEOTIDE SEQUENCE [LARGE SCALE GENOMIC DNA]</scope>
</reference>
<keyword evidence="2" id="KW-0393">Immunoglobulin domain</keyword>
<accession>A0ABN8QD62</accession>
<comment type="function">
    <text evidence="2">Receptor for netrin required for axon guidance. Mediates axon repulsion of neuronal growth cones in the developing nervous system upon ligand binding.</text>
</comment>
<name>A0ABN8QD62_9CNID</name>
<keyword evidence="2" id="KW-0812">Transmembrane</keyword>
<feature type="disulfide bond" evidence="1">
    <location>
        <begin position="43"/>
        <end position="56"/>
    </location>
</feature>
<keyword evidence="2" id="KW-0675">Receptor</keyword>
<feature type="repeat" description="TNFR-Cys" evidence="1">
    <location>
        <begin position="24"/>
        <end position="64"/>
    </location>
</feature>
<keyword evidence="2" id="KW-1133">Transmembrane helix</keyword>
<keyword evidence="1" id="KW-1015">Disulfide bond</keyword>
<comment type="caution">
    <text evidence="6">The sequence shown here is derived from an EMBL/GenBank/DDBJ whole genome shotgun (WGS) entry which is preliminary data.</text>
</comment>
<evidence type="ECO:0000259" key="5">
    <source>
        <dbReference type="PROSITE" id="PS51145"/>
    </source>
</evidence>
<dbReference type="PANTHER" id="PTHR12582">
    <property type="entry name" value="NETRIN RECEPTOR UNC5"/>
    <property type="match status" value="1"/>
</dbReference>
<dbReference type="PANTHER" id="PTHR12582:SF47">
    <property type="entry name" value="NETRIN RECEPTOR UNC-5"/>
    <property type="match status" value="1"/>
</dbReference>